<dbReference type="WBParaSite" id="L893_g19141.t1">
    <property type="protein sequence ID" value="L893_g19141.t1"/>
    <property type="gene ID" value="L893_g19141"/>
</dbReference>
<dbReference type="Proteomes" id="UP000095287">
    <property type="component" value="Unplaced"/>
</dbReference>
<keyword evidence="2" id="KW-0732">Signal</keyword>
<feature type="signal peptide" evidence="2">
    <location>
        <begin position="1"/>
        <end position="17"/>
    </location>
</feature>
<keyword evidence="3" id="KW-1185">Reference proteome</keyword>
<sequence>MRFHLVLLFCVVGLACGYVENAENGGEKQLRRYGVIRGYRKYKEDEASSESSEEDSKDDLSRPGPATKSGLPAVSLFVQKPNKPLKADGTQPKGSTEKSFQWTAPYSQESNLQAPAWKKPALHLENESPASTTSPTLVDVNQATPFSAPISSSVSMDTPKETIQKPERSTPFVDDRSSPIPVKKDNKSLHIQEAPVSPAPPTHQTPSPRSSVKRTTSRPRATPTTPRASFHRLNVHLDPPRAVSAPAPPPQTTEQNKRIHSTPESPSKLPNKRSEALHPQSSPPSKKSYSTKANNNAIEPNRVSEGIVHVF</sequence>
<dbReference type="AlphaFoldDB" id="A0A1I7YS35"/>
<feature type="chain" id="PRO_5009312502" evidence="2">
    <location>
        <begin position="18"/>
        <end position="311"/>
    </location>
</feature>
<dbReference type="PROSITE" id="PS51257">
    <property type="entry name" value="PROKAR_LIPOPROTEIN"/>
    <property type="match status" value="1"/>
</dbReference>
<evidence type="ECO:0000313" key="3">
    <source>
        <dbReference type="Proteomes" id="UP000095287"/>
    </source>
</evidence>
<organism evidence="3 4">
    <name type="scientific">Steinernema glaseri</name>
    <dbReference type="NCBI Taxonomy" id="37863"/>
    <lineage>
        <taxon>Eukaryota</taxon>
        <taxon>Metazoa</taxon>
        <taxon>Ecdysozoa</taxon>
        <taxon>Nematoda</taxon>
        <taxon>Chromadorea</taxon>
        <taxon>Rhabditida</taxon>
        <taxon>Tylenchina</taxon>
        <taxon>Panagrolaimomorpha</taxon>
        <taxon>Strongyloidoidea</taxon>
        <taxon>Steinernematidae</taxon>
        <taxon>Steinernema</taxon>
    </lineage>
</organism>
<feature type="compositionally biased region" description="Low complexity" evidence="1">
    <location>
        <begin position="218"/>
        <end position="228"/>
    </location>
</feature>
<proteinExistence type="predicted"/>
<feature type="compositionally biased region" description="Basic and acidic residues" evidence="1">
    <location>
        <begin position="158"/>
        <end position="190"/>
    </location>
</feature>
<feature type="compositionally biased region" description="Low complexity" evidence="1">
    <location>
        <begin position="279"/>
        <end position="292"/>
    </location>
</feature>
<reference evidence="4" key="1">
    <citation type="submission" date="2016-11" db="UniProtKB">
        <authorList>
            <consortium name="WormBaseParasite"/>
        </authorList>
    </citation>
    <scope>IDENTIFICATION</scope>
</reference>
<name>A0A1I7YS35_9BILA</name>
<evidence type="ECO:0000256" key="1">
    <source>
        <dbReference type="SAM" id="MobiDB-lite"/>
    </source>
</evidence>
<accession>A0A1I7YS35</accession>
<feature type="compositionally biased region" description="Polar residues" evidence="1">
    <location>
        <begin position="128"/>
        <end position="156"/>
    </location>
</feature>
<feature type="region of interest" description="Disordered" evidence="1">
    <location>
        <begin position="42"/>
        <end position="311"/>
    </location>
</feature>
<feature type="compositionally biased region" description="Polar residues" evidence="1">
    <location>
        <begin position="92"/>
        <end position="113"/>
    </location>
</feature>
<protein>
    <submittedName>
        <fullName evidence="4">Pollen-specific leucine-rich repeat extensin-like protein 1</fullName>
    </submittedName>
</protein>
<evidence type="ECO:0000256" key="2">
    <source>
        <dbReference type="SAM" id="SignalP"/>
    </source>
</evidence>
<evidence type="ECO:0000313" key="4">
    <source>
        <dbReference type="WBParaSite" id="L893_g19141.t1"/>
    </source>
</evidence>
<feature type="compositionally biased region" description="Acidic residues" evidence="1">
    <location>
        <begin position="47"/>
        <end position="57"/>
    </location>
</feature>